<accession>A0A829Y6E9</accession>
<name>A0A829Y6E9_9GAMM</name>
<comment type="similarity">
    <text evidence="1">Belongs to the HIBADH-related family.</text>
</comment>
<evidence type="ECO:0000256" key="1">
    <source>
        <dbReference type="ARBA" id="ARBA00009080"/>
    </source>
</evidence>
<feature type="domain" description="6-phosphogluconate dehydrogenase NADP-binding" evidence="5">
    <location>
        <begin position="6"/>
        <end position="161"/>
    </location>
</feature>
<dbReference type="Proteomes" id="UP000445000">
    <property type="component" value="Unassembled WGS sequence"/>
</dbReference>
<dbReference type="AlphaFoldDB" id="A0A829Y6E9"/>
<dbReference type="PANTHER" id="PTHR43060">
    <property type="entry name" value="3-HYDROXYISOBUTYRATE DEHYDROGENASE-LIKE 1, MITOCHONDRIAL-RELATED"/>
    <property type="match status" value="1"/>
</dbReference>
<dbReference type="PANTHER" id="PTHR43060:SF15">
    <property type="entry name" value="3-HYDROXYISOBUTYRATE DEHYDROGENASE-LIKE 1, MITOCHONDRIAL-RELATED"/>
    <property type="match status" value="1"/>
</dbReference>
<evidence type="ECO:0000313" key="8">
    <source>
        <dbReference type="Proteomes" id="UP000445000"/>
    </source>
</evidence>
<evidence type="ECO:0000256" key="4">
    <source>
        <dbReference type="PIRSR" id="PIRSR000103-1"/>
    </source>
</evidence>
<evidence type="ECO:0000259" key="5">
    <source>
        <dbReference type="Pfam" id="PF03446"/>
    </source>
</evidence>
<evidence type="ECO:0000259" key="6">
    <source>
        <dbReference type="Pfam" id="PF14833"/>
    </source>
</evidence>
<gene>
    <name evidence="7" type="ORF">GCM10011487_05810</name>
</gene>
<sequence>MTLRAGFVGLGAMGLGMARNLHKQGLLSAVWNRTAEKATALAQETGCKAVGKLADLAPLCDVIVTCVSADADVLAVIDELLPVIEPDTIVIDCSTVSADTARTAAHRLHKAGAQFLDAPVSGGTEGARDGTLAVMVGGDEKAFERAQPVLQAMGKAVTHFGASGSGQAAKATNQIMCAGVIQAVAEAMAFAKSEDLPLDRLIDTLGKGAGSSWYFVNRAPNILRDSYPAGFRVKLHEKDLKICREMAARHGVQLPLIEMTLVHYRRLIEQGHGDEDISTLFRLKDAMFAAARDSSTPRHKP</sequence>
<keyword evidence="2" id="KW-0560">Oxidoreductase</keyword>
<dbReference type="InterPro" id="IPR015815">
    <property type="entry name" value="HIBADH-related"/>
</dbReference>
<dbReference type="Gene3D" id="3.40.50.720">
    <property type="entry name" value="NAD(P)-binding Rossmann-like Domain"/>
    <property type="match status" value="1"/>
</dbReference>
<dbReference type="PIRSF" id="PIRSF000103">
    <property type="entry name" value="HIBADH"/>
    <property type="match status" value="1"/>
</dbReference>
<evidence type="ECO:0000313" key="7">
    <source>
        <dbReference type="EMBL" id="GFE78581.1"/>
    </source>
</evidence>
<evidence type="ECO:0000256" key="3">
    <source>
        <dbReference type="ARBA" id="ARBA00023027"/>
    </source>
</evidence>
<keyword evidence="8" id="KW-1185">Reference proteome</keyword>
<dbReference type="InterPro" id="IPR006115">
    <property type="entry name" value="6PGDH_NADP-bd"/>
</dbReference>
<organism evidence="7 8">
    <name type="scientific">Steroidobacter agaridevorans</name>
    <dbReference type="NCBI Taxonomy" id="2695856"/>
    <lineage>
        <taxon>Bacteria</taxon>
        <taxon>Pseudomonadati</taxon>
        <taxon>Pseudomonadota</taxon>
        <taxon>Gammaproteobacteria</taxon>
        <taxon>Steroidobacterales</taxon>
        <taxon>Steroidobacteraceae</taxon>
        <taxon>Steroidobacter</taxon>
    </lineage>
</organism>
<keyword evidence="3" id="KW-0520">NAD</keyword>
<dbReference type="InterPro" id="IPR036291">
    <property type="entry name" value="NAD(P)-bd_dom_sf"/>
</dbReference>
<dbReference type="InterPro" id="IPR002204">
    <property type="entry name" value="3-OH-isobutyrate_DH-rel_CS"/>
</dbReference>
<dbReference type="GO" id="GO:0050661">
    <property type="term" value="F:NADP binding"/>
    <property type="evidence" value="ECO:0007669"/>
    <property type="project" value="InterPro"/>
</dbReference>
<dbReference type="GO" id="GO:0016491">
    <property type="term" value="F:oxidoreductase activity"/>
    <property type="evidence" value="ECO:0007669"/>
    <property type="project" value="UniProtKB-KW"/>
</dbReference>
<feature type="domain" description="3-hydroxyisobutyrate dehydrogenase-like NAD-binding" evidence="6">
    <location>
        <begin position="164"/>
        <end position="283"/>
    </location>
</feature>
<evidence type="ECO:0000256" key="2">
    <source>
        <dbReference type="ARBA" id="ARBA00023002"/>
    </source>
</evidence>
<feature type="active site" evidence="4">
    <location>
        <position position="170"/>
    </location>
</feature>
<reference evidence="8" key="1">
    <citation type="submission" date="2020-01" db="EMBL/GenBank/DDBJ databases">
        <title>'Steroidobacter agaridevorans' sp. nov., agar-degrading bacteria isolated from rhizosphere soils.</title>
        <authorList>
            <person name="Ikenaga M."/>
            <person name="Kataoka M."/>
            <person name="Murouchi A."/>
            <person name="Katsuragi S."/>
            <person name="Sakai M."/>
        </authorList>
    </citation>
    <scope>NUCLEOTIDE SEQUENCE [LARGE SCALE GENOMIC DNA]</scope>
    <source>
        <strain evidence="8">YU21-B</strain>
    </source>
</reference>
<comment type="caution">
    <text evidence="7">The sequence shown here is derived from an EMBL/GenBank/DDBJ whole genome shotgun (WGS) entry which is preliminary data.</text>
</comment>
<dbReference type="InterPro" id="IPR013328">
    <property type="entry name" value="6PGD_dom2"/>
</dbReference>
<dbReference type="Pfam" id="PF03446">
    <property type="entry name" value="NAD_binding_2"/>
    <property type="match status" value="1"/>
</dbReference>
<dbReference type="SUPFAM" id="SSF51735">
    <property type="entry name" value="NAD(P)-binding Rossmann-fold domains"/>
    <property type="match status" value="1"/>
</dbReference>
<dbReference type="InterPro" id="IPR008927">
    <property type="entry name" value="6-PGluconate_DH-like_C_sf"/>
</dbReference>
<dbReference type="EMBL" id="BLJN01000001">
    <property type="protein sequence ID" value="GFE78581.1"/>
    <property type="molecule type" value="Genomic_DNA"/>
</dbReference>
<dbReference type="GO" id="GO:0016054">
    <property type="term" value="P:organic acid catabolic process"/>
    <property type="evidence" value="ECO:0007669"/>
    <property type="project" value="UniProtKB-ARBA"/>
</dbReference>
<dbReference type="Pfam" id="PF14833">
    <property type="entry name" value="NAD_binding_11"/>
    <property type="match status" value="1"/>
</dbReference>
<proteinExistence type="inferred from homology"/>
<dbReference type="GO" id="GO:0051287">
    <property type="term" value="F:NAD binding"/>
    <property type="evidence" value="ECO:0007669"/>
    <property type="project" value="InterPro"/>
</dbReference>
<dbReference type="Gene3D" id="1.10.1040.10">
    <property type="entry name" value="N-(1-d-carboxylethyl)-l-norvaline Dehydrogenase, domain 2"/>
    <property type="match status" value="1"/>
</dbReference>
<dbReference type="PROSITE" id="PS00895">
    <property type="entry name" value="3_HYDROXYISOBUT_DH"/>
    <property type="match status" value="1"/>
</dbReference>
<dbReference type="SUPFAM" id="SSF48179">
    <property type="entry name" value="6-phosphogluconate dehydrogenase C-terminal domain-like"/>
    <property type="match status" value="1"/>
</dbReference>
<protein>
    <submittedName>
        <fullName evidence="7">Tartronate semialdehyde reductase</fullName>
    </submittedName>
</protein>
<dbReference type="InterPro" id="IPR029154">
    <property type="entry name" value="HIBADH-like_NADP-bd"/>
</dbReference>